<dbReference type="InterPro" id="IPR051356">
    <property type="entry name" value="SOX/SOX-like_TF"/>
</dbReference>
<sequence>MEPQTSNPTNKRQWTLPSLVGLPVTSAPSSNNIGLSLQFQASNAFPDIGRSLTQRTYSYCIVPEGYCSILVPQAHCKNMHHFLLNKHNDSTVKASTSSSSTETKKPVTTPEKRPPRPLNPFLLFRRDKQAEIFNKYQGISNSQVSQILGRMWKSASNEEKEKYQSMAEESRKLHKQKYPNYKYYADNSKQKNKKPEIVNQQPLSIHANSSKNSCHFLQTQASEDYMTEKNPLDMNTWFTFEPQMDLYLDNNHSSTLLQSIAHSVTAPNDEPTPFYEDLFATGIDSSASTTNSVQVPYSDLSHQMEQFNHNYE</sequence>
<dbReference type="Proteomes" id="UP001479436">
    <property type="component" value="Unassembled WGS sequence"/>
</dbReference>
<dbReference type="Pfam" id="PF00505">
    <property type="entry name" value="HMG_box"/>
    <property type="match status" value="1"/>
</dbReference>
<feature type="DNA-binding region" description="HMG box" evidence="3">
    <location>
        <begin position="114"/>
        <end position="182"/>
    </location>
</feature>
<protein>
    <recommendedName>
        <fullName evidence="5">HMG box domain-containing protein</fullName>
    </recommendedName>
</protein>
<evidence type="ECO:0000256" key="3">
    <source>
        <dbReference type="PROSITE-ProRule" id="PRU00267"/>
    </source>
</evidence>
<feature type="domain" description="HMG box" evidence="5">
    <location>
        <begin position="114"/>
        <end position="182"/>
    </location>
</feature>
<evidence type="ECO:0000256" key="1">
    <source>
        <dbReference type="ARBA" id="ARBA00023125"/>
    </source>
</evidence>
<comment type="caution">
    <text evidence="6">The sequence shown here is derived from an EMBL/GenBank/DDBJ whole genome shotgun (WGS) entry which is preliminary data.</text>
</comment>
<feature type="region of interest" description="Disordered" evidence="4">
    <location>
        <begin position="90"/>
        <end position="120"/>
    </location>
</feature>
<dbReference type="PANTHER" id="PTHR45789">
    <property type="entry name" value="FI18025P1"/>
    <property type="match status" value="1"/>
</dbReference>
<reference evidence="6 7" key="1">
    <citation type="submission" date="2023-04" db="EMBL/GenBank/DDBJ databases">
        <title>Genome of Basidiobolus ranarum AG-B5.</title>
        <authorList>
            <person name="Stajich J.E."/>
            <person name="Carter-House D."/>
            <person name="Gryganskyi A."/>
        </authorList>
    </citation>
    <scope>NUCLEOTIDE SEQUENCE [LARGE SCALE GENOMIC DNA]</scope>
    <source>
        <strain evidence="6 7">AG-B5</strain>
    </source>
</reference>
<dbReference type="InterPro" id="IPR036910">
    <property type="entry name" value="HMG_box_dom_sf"/>
</dbReference>
<proteinExistence type="predicted"/>
<accession>A0ABR2WY02</accession>
<dbReference type="Gene3D" id="1.10.30.10">
    <property type="entry name" value="High mobility group box domain"/>
    <property type="match status" value="1"/>
</dbReference>
<feature type="compositionally biased region" description="Basic and acidic residues" evidence="4">
    <location>
        <begin position="102"/>
        <end position="114"/>
    </location>
</feature>
<dbReference type="SMART" id="SM00398">
    <property type="entry name" value="HMG"/>
    <property type="match status" value="1"/>
</dbReference>
<keyword evidence="2 3" id="KW-0539">Nucleus</keyword>
<evidence type="ECO:0000313" key="6">
    <source>
        <dbReference type="EMBL" id="KAK9766410.1"/>
    </source>
</evidence>
<dbReference type="CDD" id="cd01389">
    <property type="entry name" value="HMG-box_ROX1-like"/>
    <property type="match status" value="1"/>
</dbReference>
<keyword evidence="7" id="KW-1185">Reference proteome</keyword>
<name>A0ABR2WY02_9FUNG</name>
<dbReference type="EMBL" id="JASJQH010000157">
    <property type="protein sequence ID" value="KAK9766410.1"/>
    <property type="molecule type" value="Genomic_DNA"/>
</dbReference>
<dbReference type="PROSITE" id="PS50118">
    <property type="entry name" value="HMG_BOX_2"/>
    <property type="match status" value="1"/>
</dbReference>
<dbReference type="PANTHER" id="PTHR45789:SF2">
    <property type="entry name" value="FI18025P1"/>
    <property type="match status" value="1"/>
</dbReference>
<dbReference type="InterPro" id="IPR009071">
    <property type="entry name" value="HMG_box_dom"/>
</dbReference>
<evidence type="ECO:0000256" key="2">
    <source>
        <dbReference type="ARBA" id="ARBA00023242"/>
    </source>
</evidence>
<evidence type="ECO:0000313" key="7">
    <source>
        <dbReference type="Proteomes" id="UP001479436"/>
    </source>
</evidence>
<dbReference type="SUPFAM" id="SSF47095">
    <property type="entry name" value="HMG-box"/>
    <property type="match status" value="1"/>
</dbReference>
<evidence type="ECO:0000259" key="5">
    <source>
        <dbReference type="PROSITE" id="PS50118"/>
    </source>
</evidence>
<keyword evidence="1 3" id="KW-0238">DNA-binding</keyword>
<feature type="compositionally biased region" description="Low complexity" evidence="4">
    <location>
        <begin position="91"/>
        <end position="101"/>
    </location>
</feature>
<organism evidence="6 7">
    <name type="scientific">Basidiobolus ranarum</name>
    <dbReference type="NCBI Taxonomy" id="34480"/>
    <lineage>
        <taxon>Eukaryota</taxon>
        <taxon>Fungi</taxon>
        <taxon>Fungi incertae sedis</taxon>
        <taxon>Zoopagomycota</taxon>
        <taxon>Entomophthoromycotina</taxon>
        <taxon>Basidiobolomycetes</taxon>
        <taxon>Basidiobolales</taxon>
        <taxon>Basidiobolaceae</taxon>
        <taxon>Basidiobolus</taxon>
    </lineage>
</organism>
<evidence type="ECO:0000256" key="4">
    <source>
        <dbReference type="SAM" id="MobiDB-lite"/>
    </source>
</evidence>
<gene>
    <name evidence="6" type="ORF">K7432_004522</name>
</gene>